<dbReference type="PROSITE" id="PS01012">
    <property type="entry name" value="FOLYLPOLYGLU_SYNT_2"/>
    <property type="match status" value="1"/>
</dbReference>
<comment type="caution">
    <text evidence="9">The sequence shown here is derived from an EMBL/GenBank/DDBJ whole genome shotgun (WGS) entry which is preliminary data.</text>
</comment>
<accession>A0ABS7ADZ6</accession>
<dbReference type="NCBIfam" id="TIGR01499">
    <property type="entry name" value="folC"/>
    <property type="match status" value="1"/>
</dbReference>
<evidence type="ECO:0000256" key="1">
    <source>
        <dbReference type="ARBA" id="ARBA00008276"/>
    </source>
</evidence>
<keyword evidence="4 7" id="KW-0547">Nucleotide-binding</keyword>
<dbReference type="SUPFAM" id="SSF53244">
    <property type="entry name" value="MurD-like peptide ligases, peptide-binding domain"/>
    <property type="match status" value="1"/>
</dbReference>
<evidence type="ECO:0000256" key="4">
    <source>
        <dbReference type="ARBA" id="ARBA00022741"/>
    </source>
</evidence>
<feature type="domain" description="Mur ligase central" evidence="8">
    <location>
        <begin position="46"/>
        <end position="189"/>
    </location>
</feature>
<dbReference type="InterPro" id="IPR001645">
    <property type="entry name" value="Folylpolyglutamate_synth"/>
</dbReference>
<sequence length="435" mass="45607">MSRAEAIIDRLHALHPKLIDLSLDRMHRALAKLGHPERKLPPVIHVAGTNGKGSTCAFLRAIAEAAGQRVHVYTSPHLVRFHERIRLAGELVSEDALIAALEEVETINAGEPITVFEITTAVALLLFSRVPADLLVLEVGLGGIYDATNVVDRPTATAIASISMDHMDFLGDSLAGIAGEKAGIMKAGVPCATGLQDPVAMAVLERVAAERGATLLARGRDWRCEVTEAGMRYADARGALDLPRPGLPGPHQADNAGIAITALRAWGPHWLTDDAIARGVAAAEWPARLQRLTGALAQSLPAGFELWLDGGHNAGAGVALAEHLATWRDRPLHLVVGMKTGKASAAFLRPLIPFATSLHAVAEPGQHLAMPVADIVTASGGVAVPGPTIAAALGRIARDQPPGRVLICGSLYLAGEVLKAEAAPELAETGPVRQP</sequence>
<evidence type="ECO:0000256" key="2">
    <source>
        <dbReference type="ARBA" id="ARBA00022598"/>
    </source>
</evidence>
<evidence type="ECO:0000259" key="8">
    <source>
        <dbReference type="Pfam" id="PF08245"/>
    </source>
</evidence>
<gene>
    <name evidence="9" type="ORF">KPL78_20610</name>
</gene>
<dbReference type="Gene3D" id="3.90.190.20">
    <property type="entry name" value="Mur ligase, C-terminal domain"/>
    <property type="match status" value="1"/>
</dbReference>
<dbReference type="PANTHER" id="PTHR11136:SF0">
    <property type="entry name" value="DIHYDROFOLATE SYNTHETASE-RELATED"/>
    <property type="match status" value="1"/>
</dbReference>
<dbReference type="Pfam" id="PF08245">
    <property type="entry name" value="Mur_ligase_M"/>
    <property type="match status" value="1"/>
</dbReference>
<dbReference type="RefSeq" id="WP_219764868.1">
    <property type="nucleotide sequence ID" value="NZ_JAHYBZ010000007.1"/>
</dbReference>
<keyword evidence="2 7" id="KW-0436">Ligase</keyword>
<dbReference type="InterPro" id="IPR013221">
    <property type="entry name" value="Mur_ligase_cen"/>
</dbReference>
<comment type="similarity">
    <text evidence="1 7">Belongs to the folylpolyglutamate synthase family.</text>
</comment>
<dbReference type="InterPro" id="IPR036565">
    <property type="entry name" value="Mur-like_cat_sf"/>
</dbReference>
<keyword evidence="10" id="KW-1185">Reference proteome</keyword>
<reference evidence="9 10" key="1">
    <citation type="submission" date="2021-07" db="EMBL/GenBank/DDBJ databases">
        <authorList>
            <person name="So Y."/>
        </authorList>
    </citation>
    <scope>NUCLEOTIDE SEQUENCE [LARGE SCALE GENOMIC DNA]</scope>
    <source>
        <strain evidence="9 10">HJA6</strain>
    </source>
</reference>
<dbReference type="SUPFAM" id="SSF53623">
    <property type="entry name" value="MurD-like peptide ligases, catalytic domain"/>
    <property type="match status" value="1"/>
</dbReference>
<organism evidence="9 10">
    <name type="scientific">Roseomonas alba</name>
    <dbReference type="NCBI Taxonomy" id="2846776"/>
    <lineage>
        <taxon>Bacteria</taxon>
        <taxon>Pseudomonadati</taxon>
        <taxon>Pseudomonadota</taxon>
        <taxon>Alphaproteobacteria</taxon>
        <taxon>Acetobacterales</taxon>
        <taxon>Roseomonadaceae</taxon>
        <taxon>Roseomonas</taxon>
    </lineage>
</organism>
<name>A0ABS7ADZ6_9PROT</name>
<evidence type="ECO:0000256" key="5">
    <source>
        <dbReference type="ARBA" id="ARBA00022840"/>
    </source>
</evidence>
<evidence type="ECO:0000256" key="3">
    <source>
        <dbReference type="ARBA" id="ARBA00022723"/>
    </source>
</evidence>
<dbReference type="PANTHER" id="PTHR11136">
    <property type="entry name" value="FOLYLPOLYGLUTAMATE SYNTHASE-RELATED"/>
    <property type="match status" value="1"/>
</dbReference>
<evidence type="ECO:0000313" key="10">
    <source>
        <dbReference type="Proteomes" id="UP001196565"/>
    </source>
</evidence>
<dbReference type="InterPro" id="IPR018109">
    <property type="entry name" value="Folylpolyglutamate_synth_CS"/>
</dbReference>
<protein>
    <submittedName>
        <fullName evidence="9">Bifunctional folylpolyglutamate synthase/dihydrofolate synthase</fullName>
    </submittedName>
</protein>
<dbReference type="PIRSF" id="PIRSF001563">
    <property type="entry name" value="Folylpolyglu_synth"/>
    <property type="match status" value="1"/>
</dbReference>
<keyword evidence="3" id="KW-0479">Metal-binding</keyword>
<keyword evidence="5 7" id="KW-0067">ATP-binding</keyword>
<dbReference type="EMBL" id="JAHYBZ010000007">
    <property type="protein sequence ID" value="MBW6400275.1"/>
    <property type="molecule type" value="Genomic_DNA"/>
</dbReference>
<evidence type="ECO:0000313" key="9">
    <source>
        <dbReference type="EMBL" id="MBW6400275.1"/>
    </source>
</evidence>
<keyword evidence="6" id="KW-0460">Magnesium</keyword>
<evidence type="ECO:0000256" key="7">
    <source>
        <dbReference type="PIRNR" id="PIRNR001563"/>
    </source>
</evidence>
<evidence type="ECO:0000256" key="6">
    <source>
        <dbReference type="ARBA" id="ARBA00022842"/>
    </source>
</evidence>
<dbReference type="Gene3D" id="3.40.1190.10">
    <property type="entry name" value="Mur-like, catalytic domain"/>
    <property type="match status" value="1"/>
</dbReference>
<dbReference type="InterPro" id="IPR036615">
    <property type="entry name" value="Mur_ligase_C_dom_sf"/>
</dbReference>
<dbReference type="Proteomes" id="UP001196565">
    <property type="component" value="Unassembled WGS sequence"/>
</dbReference>
<proteinExistence type="inferred from homology"/>